<gene>
    <name evidence="1" type="ORF">WKW79_33745</name>
</gene>
<evidence type="ECO:0000313" key="2">
    <source>
        <dbReference type="Proteomes" id="UP001367030"/>
    </source>
</evidence>
<dbReference type="EMBL" id="JBBKZS010000031">
    <property type="protein sequence ID" value="MEJ8859566.1"/>
    <property type="molecule type" value="Genomic_DNA"/>
</dbReference>
<reference evidence="1 2" key="1">
    <citation type="submission" date="2024-03" db="EMBL/GenBank/DDBJ databases">
        <title>Novel species of the genus Variovorax.</title>
        <authorList>
            <person name="Liu Q."/>
            <person name="Xin Y.-H."/>
        </authorList>
    </citation>
    <scope>NUCLEOTIDE SEQUENCE [LARGE SCALE GENOMIC DNA]</scope>
    <source>
        <strain evidence="1 2">KACC 18901</strain>
    </source>
</reference>
<accession>A0ABU8XJA2</accession>
<organism evidence="1 2">
    <name type="scientific">Variovorax robiniae</name>
    <dbReference type="NCBI Taxonomy" id="1836199"/>
    <lineage>
        <taxon>Bacteria</taxon>
        <taxon>Pseudomonadati</taxon>
        <taxon>Pseudomonadota</taxon>
        <taxon>Betaproteobacteria</taxon>
        <taxon>Burkholderiales</taxon>
        <taxon>Comamonadaceae</taxon>
        <taxon>Variovorax</taxon>
    </lineage>
</organism>
<dbReference type="RefSeq" id="WP_340339601.1">
    <property type="nucleotide sequence ID" value="NZ_JBBKZS010000031.1"/>
</dbReference>
<comment type="caution">
    <text evidence="1">The sequence shown here is derived from an EMBL/GenBank/DDBJ whole genome shotgun (WGS) entry which is preliminary data.</text>
</comment>
<evidence type="ECO:0000313" key="1">
    <source>
        <dbReference type="EMBL" id="MEJ8859566.1"/>
    </source>
</evidence>
<proteinExistence type="predicted"/>
<dbReference type="Proteomes" id="UP001367030">
    <property type="component" value="Unassembled WGS sequence"/>
</dbReference>
<keyword evidence="2" id="KW-1185">Reference proteome</keyword>
<protein>
    <recommendedName>
        <fullName evidence="3">DUF2188 domain-containing protein</fullName>
    </recommendedName>
</protein>
<sequence>MARTTWDLEFKADSPASYAEAIELAATTGLVVDVERETTVLGDACVAILVADRTPAFWMDHKPSRKAAEALCK</sequence>
<name>A0ABU8XJA2_9BURK</name>
<evidence type="ECO:0008006" key="3">
    <source>
        <dbReference type="Google" id="ProtNLM"/>
    </source>
</evidence>